<keyword evidence="3" id="KW-1185">Reference proteome</keyword>
<protein>
    <submittedName>
        <fullName evidence="2">Uncharacterized protein</fullName>
    </submittedName>
</protein>
<organism evidence="2 3">
    <name type="scientific">Marasmiellus scandens</name>
    <dbReference type="NCBI Taxonomy" id="2682957"/>
    <lineage>
        <taxon>Eukaryota</taxon>
        <taxon>Fungi</taxon>
        <taxon>Dikarya</taxon>
        <taxon>Basidiomycota</taxon>
        <taxon>Agaricomycotina</taxon>
        <taxon>Agaricomycetes</taxon>
        <taxon>Agaricomycetidae</taxon>
        <taxon>Agaricales</taxon>
        <taxon>Marasmiineae</taxon>
        <taxon>Omphalotaceae</taxon>
        <taxon>Marasmiellus</taxon>
    </lineage>
</organism>
<evidence type="ECO:0000313" key="3">
    <source>
        <dbReference type="Proteomes" id="UP001498398"/>
    </source>
</evidence>
<reference evidence="2 3" key="1">
    <citation type="submission" date="2024-01" db="EMBL/GenBank/DDBJ databases">
        <title>A draft genome for the cacao thread blight pathogen Marasmiellus scandens.</title>
        <authorList>
            <person name="Baruah I.K."/>
            <person name="Leung J."/>
            <person name="Bukari Y."/>
            <person name="Amoako-Attah I."/>
            <person name="Meinhardt L.W."/>
            <person name="Bailey B.A."/>
            <person name="Cohen S.P."/>
        </authorList>
    </citation>
    <scope>NUCLEOTIDE SEQUENCE [LARGE SCALE GENOMIC DNA]</scope>
    <source>
        <strain evidence="2 3">GH-19</strain>
    </source>
</reference>
<sequence length="120" mass="13535">MCPGNNAKDMIPKHGVKVWNARSFKITCTRSRLNEFSPRGAVAAKRKHAKCCRRDTGYGRTFLGLWAIRTTGRYTAVISPGKSRSQAASPQPSTRFSRTRKEAARKPIQLISGHHRYTLY</sequence>
<dbReference type="EMBL" id="JBANRG010000014">
    <property type="protein sequence ID" value="KAK7460885.1"/>
    <property type="molecule type" value="Genomic_DNA"/>
</dbReference>
<proteinExistence type="predicted"/>
<evidence type="ECO:0000256" key="1">
    <source>
        <dbReference type="SAM" id="MobiDB-lite"/>
    </source>
</evidence>
<feature type="region of interest" description="Disordered" evidence="1">
    <location>
        <begin position="79"/>
        <end position="108"/>
    </location>
</feature>
<feature type="compositionally biased region" description="Polar residues" evidence="1">
    <location>
        <begin position="82"/>
        <end position="96"/>
    </location>
</feature>
<gene>
    <name evidence="2" type="ORF">VKT23_008814</name>
</gene>
<accession>A0ABR1JK92</accession>
<comment type="caution">
    <text evidence="2">The sequence shown here is derived from an EMBL/GenBank/DDBJ whole genome shotgun (WGS) entry which is preliminary data.</text>
</comment>
<name>A0ABR1JK92_9AGAR</name>
<evidence type="ECO:0000313" key="2">
    <source>
        <dbReference type="EMBL" id="KAK7460885.1"/>
    </source>
</evidence>
<dbReference type="Proteomes" id="UP001498398">
    <property type="component" value="Unassembled WGS sequence"/>
</dbReference>